<dbReference type="Gene3D" id="1.10.10.10">
    <property type="entry name" value="Winged helix-like DNA-binding domain superfamily/Winged helix DNA-binding domain"/>
    <property type="match status" value="1"/>
</dbReference>
<proteinExistence type="inferred from homology"/>
<dbReference type="EMBL" id="CP009933">
    <property type="protein sequence ID" value="AKA67474.1"/>
    <property type="molecule type" value="Genomic_DNA"/>
</dbReference>
<dbReference type="GO" id="GO:0000976">
    <property type="term" value="F:transcription cis-regulatory region binding"/>
    <property type="evidence" value="ECO:0007669"/>
    <property type="project" value="TreeGrafter"/>
</dbReference>
<evidence type="ECO:0000259" key="5">
    <source>
        <dbReference type="PROSITE" id="PS50931"/>
    </source>
</evidence>
<keyword evidence="2" id="KW-0805">Transcription regulation</keyword>
<dbReference type="STRING" id="1548.CSCA_0349"/>
<keyword evidence="4" id="KW-0804">Transcription</keyword>
<dbReference type="RefSeq" id="WP_029160534.1">
    <property type="nucleotide sequence ID" value="NZ_CP009933.1"/>
</dbReference>
<dbReference type="AlphaFoldDB" id="A0A0E3JWS6"/>
<dbReference type="InterPro" id="IPR036390">
    <property type="entry name" value="WH_DNA-bd_sf"/>
</dbReference>
<dbReference type="InterPro" id="IPR000847">
    <property type="entry name" value="LysR_HTH_N"/>
</dbReference>
<dbReference type="InterPro" id="IPR005119">
    <property type="entry name" value="LysR_subst-bd"/>
</dbReference>
<protein>
    <submittedName>
        <fullName evidence="6">LysR family transcriptional regulator</fullName>
    </submittedName>
</protein>
<dbReference type="HOGENOM" id="CLU_039613_6_1_9"/>
<dbReference type="SUPFAM" id="SSF46785">
    <property type="entry name" value="Winged helix' DNA-binding domain"/>
    <property type="match status" value="1"/>
</dbReference>
<dbReference type="Pfam" id="PF00126">
    <property type="entry name" value="HTH_1"/>
    <property type="match status" value="1"/>
</dbReference>
<dbReference type="PANTHER" id="PTHR30126:SF64">
    <property type="entry name" value="HTH-TYPE TRANSCRIPTIONAL REGULATOR CITR"/>
    <property type="match status" value="1"/>
</dbReference>
<comment type="similarity">
    <text evidence="1">Belongs to the LysR transcriptional regulatory family.</text>
</comment>
<dbReference type="PANTHER" id="PTHR30126">
    <property type="entry name" value="HTH-TYPE TRANSCRIPTIONAL REGULATOR"/>
    <property type="match status" value="1"/>
</dbReference>
<evidence type="ECO:0000313" key="6">
    <source>
        <dbReference type="EMBL" id="AKA67474.1"/>
    </source>
</evidence>
<dbReference type="KEGG" id="csq:CSCA_0349"/>
<accession>A0A0E3JWS6</accession>
<evidence type="ECO:0000256" key="1">
    <source>
        <dbReference type="ARBA" id="ARBA00009437"/>
    </source>
</evidence>
<dbReference type="GO" id="GO:0003700">
    <property type="term" value="F:DNA-binding transcription factor activity"/>
    <property type="evidence" value="ECO:0007669"/>
    <property type="project" value="InterPro"/>
</dbReference>
<dbReference type="Gene3D" id="3.40.190.290">
    <property type="match status" value="1"/>
</dbReference>
<name>A0A0E3JWS6_CLOSL</name>
<evidence type="ECO:0000256" key="3">
    <source>
        <dbReference type="ARBA" id="ARBA00023125"/>
    </source>
</evidence>
<evidence type="ECO:0000256" key="2">
    <source>
        <dbReference type="ARBA" id="ARBA00023015"/>
    </source>
</evidence>
<organism evidence="6 7">
    <name type="scientific">Clostridium scatologenes</name>
    <dbReference type="NCBI Taxonomy" id="1548"/>
    <lineage>
        <taxon>Bacteria</taxon>
        <taxon>Bacillati</taxon>
        <taxon>Bacillota</taxon>
        <taxon>Clostridia</taxon>
        <taxon>Eubacteriales</taxon>
        <taxon>Clostridiaceae</taxon>
        <taxon>Clostridium</taxon>
    </lineage>
</organism>
<evidence type="ECO:0000256" key="4">
    <source>
        <dbReference type="ARBA" id="ARBA00023163"/>
    </source>
</evidence>
<gene>
    <name evidence="6" type="ORF">CSCA_0349</name>
</gene>
<sequence>MDTQNLQTFLLLSKLKNFSLTAEKLFIAQSTVTNRIAELEKETEKKLFIRNKKHIELTPEGIVFKNYAKRILELEKIAIQEMNQSNFYKNELRIGSANTVYECHLYSIIHSFISSNKDISVKVILEHSHDLLQMLEDQLLDVVFSYIYYKKFGYQCIPFALDELLLVTSPKNSFFIDGICKNDLLKIDYLMCDLALKETGQFIRSLFPSYYQFHFEIDNSTKLIQYLLDGIGYSFLPKSIVEPYIRSNSLINIPLIDFDAPQIKSYIIFKTNNDNIKEFLSMCSSKQLLEDF</sequence>
<dbReference type="Gene3D" id="3.40.190.10">
    <property type="entry name" value="Periplasmic binding protein-like II"/>
    <property type="match status" value="1"/>
</dbReference>
<reference evidence="6 7" key="1">
    <citation type="journal article" date="2015" name="J. Biotechnol.">
        <title>Complete genome sequence of a malodorant-producing acetogen, Clostridium scatologenes ATCC 25775(T).</title>
        <authorList>
            <person name="Zhu Z."/>
            <person name="Guo T."/>
            <person name="Zheng H."/>
            <person name="Song T."/>
            <person name="Ouyang P."/>
            <person name="Xie J."/>
        </authorList>
    </citation>
    <scope>NUCLEOTIDE SEQUENCE [LARGE SCALE GENOMIC DNA]</scope>
    <source>
        <strain evidence="6 7">ATCC 25775</strain>
    </source>
</reference>
<evidence type="ECO:0000313" key="7">
    <source>
        <dbReference type="Proteomes" id="UP000033115"/>
    </source>
</evidence>
<keyword evidence="3" id="KW-0238">DNA-binding</keyword>
<dbReference type="Proteomes" id="UP000033115">
    <property type="component" value="Chromosome"/>
</dbReference>
<feature type="domain" description="HTH lysR-type" evidence="5">
    <location>
        <begin position="1"/>
        <end position="58"/>
    </location>
</feature>
<dbReference type="InterPro" id="IPR036388">
    <property type="entry name" value="WH-like_DNA-bd_sf"/>
</dbReference>
<dbReference type="Pfam" id="PF03466">
    <property type="entry name" value="LysR_substrate"/>
    <property type="match status" value="1"/>
</dbReference>
<dbReference type="PROSITE" id="PS50931">
    <property type="entry name" value="HTH_LYSR"/>
    <property type="match status" value="1"/>
</dbReference>
<dbReference type="SUPFAM" id="SSF53850">
    <property type="entry name" value="Periplasmic binding protein-like II"/>
    <property type="match status" value="1"/>
</dbReference>
<keyword evidence="7" id="KW-1185">Reference proteome</keyword>